<dbReference type="Pfam" id="PF00534">
    <property type="entry name" value="Glycos_transf_1"/>
    <property type="match status" value="1"/>
</dbReference>
<proteinExistence type="predicted"/>
<sequence length="423" mass="47614">MFKINIIAFSDSRGGAAKAALQQVLSILDEENHSVRFIVAEKHLSGPLSIGPSIFDSTCHIIKRVLSLTISKLQITTNATKHSLNMFSSSHVLKQIDLNADVIHFHWFNNDTLSIKNLERILKNTKAKVIITLHDEWFFSGSEHYIKFDNTRFLSGYTINNKDVYGLDLDRWTFQRKLKLKTLLERNNVIFTVPSEYLLQRAKNSFLLSNTKIIKIGNIINDKDFKPIDKKLSRKILGLPEKSFIIAYGAIGGGKGNTLKGYDLLKDALDKLKSFNYEINKKILLLTFGGKKNNKSTLSGFDILNLGHIDSREKLSMVYSCADITVIPSRVESFGQIAAESLLCATPVISFNNSGLADIIQHNKSGFLVNAFDTTKLADAILKMLSMPDNDRIIMGKIGQDFVLKNFTPSVLSNYWKLLYNID</sequence>
<evidence type="ECO:0000313" key="3">
    <source>
        <dbReference type="Proteomes" id="UP000017133"/>
    </source>
</evidence>
<organism evidence="2 3">
    <name type="scientific">Photorhabdus temperata J3</name>
    <dbReference type="NCBI Taxonomy" id="1389415"/>
    <lineage>
        <taxon>Bacteria</taxon>
        <taxon>Pseudomonadati</taxon>
        <taxon>Pseudomonadota</taxon>
        <taxon>Gammaproteobacteria</taxon>
        <taxon>Enterobacterales</taxon>
        <taxon>Morganellaceae</taxon>
        <taxon>Photorhabdus</taxon>
    </lineage>
</organism>
<dbReference type="GO" id="GO:0016757">
    <property type="term" value="F:glycosyltransferase activity"/>
    <property type="evidence" value="ECO:0007669"/>
    <property type="project" value="InterPro"/>
</dbReference>
<name>U7R4T7_PHOTE</name>
<feature type="domain" description="Glycosyl transferase family 1" evidence="1">
    <location>
        <begin position="233"/>
        <end position="394"/>
    </location>
</feature>
<dbReference type="Gene3D" id="3.40.50.2000">
    <property type="entry name" value="Glycogen Phosphorylase B"/>
    <property type="match status" value="2"/>
</dbReference>
<dbReference type="PANTHER" id="PTHR45947:SF3">
    <property type="entry name" value="SULFOQUINOVOSYL TRANSFERASE SQD2"/>
    <property type="match status" value="1"/>
</dbReference>
<dbReference type="InterPro" id="IPR001296">
    <property type="entry name" value="Glyco_trans_1"/>
</dbReference>
<evidence type="ECO:0000259" key="1">
    <source>
        <dbReference type="Pfam" id="PF00534"/>
    </source>
</evidence>
<comment type="caution">
    <text evidence="2">The sequence shown here is derived from an EMBL/GenBank/DDBJ whole genome shotgun (WGS) entry which is preliminary data.</text>
</comment>
<dbReference type="PANTHER" id="PTHR45947">
    <property type="entry name" value="SULFOQUINOVOSYL TRANSFERASE SQD2"/>
    <property type="match status" value="1"/>
</dbReference>
<accession>U7R4T7</accession>
<dbReference type="SUPFAM" id="SSF53756">
    <property type="entry name" value="UDP-Glycosyltransferase/glycogen phosphorylase"/>
    <property type="match status" value="1"/>
</dbReference>
<evidence type="ECO:0000313" key="2">
    <source>
        <dbReference type="EMBL" id="ERT14312.1"/>
    </source>
</evidence>
<reference evidence="2 3" key="1">
    <citation type="submission" date="2013-10" db="EMBL/GenBank/DDBJ databases">
        <title>Whole Genome Shotgun Sequence of Photorhabdus temperata J3.</title>
        <authorList>
            <person name="Park G.-S."/>
            <person name="Hong S.-J."/>
            <person name="Shin J.-H."/>
        </authorList>
    </citation>
    <scope>NUCLEOTIDE SEQUENCE [LARGE SCALE GENOMIC DNA]</scope>
    <source>
        <strain evidence="2 3">J3</strain>
    </source>
</reference>
<dbReference type="Proteomes" id="UP000017133">
    <property type="component" value="Unassembled WGS sequence"/>
</dbReference>
<gene>
    <name evidence="2" type="ORF">O185_04005</name>
</gene>
<dbReference type="EMBL" id="AXDT01000032">
    <property type="protein sequence ID" value="ERT14312.1"/>
    <property type="molecule type" value="Genomic_DNA"/>
</dbReference>
<keyword evidence="3" id="KW-1185">Reference proteome</keyword>
<protein>
    <recommendedName>
        <fullName evidence="1">Glycosyl transferase family 1 domain-containing protein</fullName>
    </recommendedName>
</protein>
<dbReference type="InterPro" id="IPR050194">
    <property type="entry name" value="Glycosyltransferase_grp1"/>
</dbReference>
<dbReference type="PATRIC" id="fig|1389415.4.peg.786"/>
<dbReference type="AlphaFoldDB" id="U7R4T7"/>
<dbReference type="RefSeq" id="WP_023043823.1">
    <property type="nucleotide sequence ID" value="NZ_AXDT01000032.1"/>
</dbReference>